<evidence type="ECO:0000256" key="2">
    <source>
        <dbReference type="SAM" id="SignalP"/>
    </source>
</evidence>
<keyword evidence="4" id="KW-1185">Reference proteome</keyword>
<dbReference type="Proteomes" id="UP000813444">
    <property type="component" value="Unassembled WGS sequence"/>
</dbReference>
<dbReference type="OrthoDB" id="5409186at2759"/>
<comment type="caution">
    <text evidence="3">The sequence shown here is derived from an EMBL/GenBank/DDBJ whole genome shotgun (WGS) entry which is preliminary data.</text>
</comment>
<feature type="chain" id="PRO_5035447814" description="Prp 4 CRoW domain-containing protein" evidence="2">
    <location>
        <begin position="21"/>
        <end position="258"/>
    </location>
</feature>
<dbReference type="EMBL" id="JAGPNK010000001">
    <property type="protein sequence ID" value="KAH7328258.1"/>
    <property type="molecule type" value="Genomic_DNA"/>
</dbReference>
<accession>A0A8K0WW35</accession>
<sequence>MLFRAAASVTILACAVNASAEPKPYRLATMPVLGMSLARRDTNGYIPEQTVCGEGNTCSEACGAGYTECASTNDSIHCYNPDAQQKCCTDGSGNSCDAGYYCSHDTQNQTWCCPDSMDLAECAAAYNVVGGLETPAPATTSAASSTVAPTTTSAPATTETPEFTTSSILTTSAANTTVVETVEKTTTYCPPTSSGFSSAWPGLNSTVSTAAPSTTFGGTVPTGPAPVETPIFSVPPSGAAHTGVSALLLLAVGVVAFL</sequence>
<dbReference type="AlphaFoldDB" id="A0A8K0WW35"/>
<feature type="signal peptide" evidence="2">
    <location>
        <begin position="1"/>
        <end position="20"/>
    </location>
</feature>
<feature type="region of interest" description="Disordered" evidence="1">
    <location>
        <begin position="137"/>
        <end position="161"/>
    </location>
</feature>
<name>A0A8K0WW35_9HYPO</name>
<evidence type="ECO:0000313" key="4">
    <source>
        <dbReference type="Proteomes" id="UP000813444"/>
    </source>
</evidence>
<protein>
    <recommendedName>
        <fullName evidence="5">Prp 4 CRoW domain-containing protein</fullName>
    </recommendedName>
</protein>
<evidence type="ECO:0000256" key="1">
    <source>
        <dbReference type="SAM" id="MobiDB-lite"/>
    </source>
</evidence>
<gene>
    <name evidence="3" type="ORF">B0I35DRAFT_13237</name>
</gene>
<organism evidence="3 4">
    <name type="scientific">Stachybotrys elegans</name>
    <dbReference type="NCBI Taxonomy" id="80388"/>
    <lineage>
        <taxon>Eukaryota</taxon>
        <taxon>Fungi</taxon>
        <taxon>Dikarya</taxon>
        <taxon>Ascomycota</taxon>
        <taxon>Pezizomycotina</taxon>
        <taxon>Sordariomycetes</taxon>
        <taxon>Hypocreomycetidae</taxon>
        <taxon>Hypocreales</taxon>
        <taxon>Stachybotryaceae</taxon>
        <taxon>Stachybotrys</taxon>
    </lineage>
</organism>
<evidence type="ECO:0000313" key="3">
    <source>
        <dbReference type="EMBL" id="KAH7328258.1"/>
    </source>
</evidence>
<keyword evidence="2" id="KW-0732">Signal</keyword>
<evidence type="ECO:0008006" key="5">
    <source>
        <dbReference type="Google" id="ProtNLM"/>
    </source>
</evidence>
<proteinExistence type="predicted"/>
<reference evidence="3" key="1">
    <citation type="journal article" date="2021" name="Nat. Commun.">
        <title>Genetic determinants of endophytism in the Arabidopsis root mycobiome.</title>
        <authorList>
            <person name="Mesny F."/>
            <person name="Miyauchi S."/>
            <person name="Thiergart T."/>
            <person name="Pickel B."/>
            <person name="Atanasova L."/>
            <person name="Karlsson M."/>
            <person name="Huettel B."/>
            <person name="Barry K.W."/>
            <person name="Haridas S."/>
            <person name="Chen C."/>
            <person name="Bauer D."/>
            <person name="Andreopoulos W."/>
            <person name="Pangilinan J."/>
            <person name="LaButti K."/>
            <person name="Riley R."/>
            <person name="Lipzen A."/>
            <person name="Clum A."/>
            <person name="Drula E."/>
            <person name="Henrissat B."/>
            <person name="Kohler A."/>
            <person name="Grigoriev I.V."/>
            <person name="Martin F.M."/>
            <person name="Hacquard S."/>
        </authorList>
    </citation>
    <scope>NUCLEOTIDE SEQUENCE</scope>
    <source>
        <strain evidence="3">MPI-CAGE-CH-0235</strain>
    </source>
</reference>